<keyword evidence="7 11" id="KW-1133">Transmembrane helix</keyword>
<comment type="caution">
    <text evidence="14">The sequence shown here is derived from an EMBL/GenBank/DDBJ whole genome shotgun (WGS) entry which is preliminary data.</text>
</comment>
<keyword evidence="12" id="KW-0732">Signal</keyword>
<organism evidence="14 15">
    <name type="scientific">Thalictrum thalictroides</name>
    <name type="common">Rue-anemone</name>
    <name type="synonym">Anemone thalictroides</name>
    <dbReference type="NCBI Taxonomy" id="46969"/>
    <lineage>
        <taxon>Eukaryota</taxon>
        <taxon>Viridiplantae</taxon>
        <taxon>Streptophyta</taxon>
        <taxon>Embryophyta</taxon>
        <taxon>Tracheophyta</taxon>
        <taxon>Spermatophyta</taxon>
        <taxon>Magnoliopsida</taxon>
        <taxon>Ranunculales</taxon>
        <taxon>Ranunculaceae</taxon>
        <taxon>Thalictroideae</taxon>
        <taxon>Thalictrum</taxon>
    </lineage>
</organism>
<dbReference type="Pfam" id="PF14360">
    <property type="entry name" value="PAP2_C"/>
    <property type="match status" value="1"/>
</dbReference>
<feature type="region of interest" description="Disordered" evidence="10">
    <location>
        <begin position="608"/>
        <end position="634"/>
    </location>
</feature>
<evidence type="ECO:0000313" key="15">
    <source>
        <dbReference type="Proteomes" id="UP000554482"/>
    </source>
</evidence>
<dbReference type="InterPro" id="IPR003496">
    <property type="entry name" value="ABA_WDS"/>
</dbReference>
<feature type="transmembrane region" description="Helical" evidence="11">
    <location>
        <begin position="247"/>
        <end position="264"/>
    </location>
</feature>
<feature type="chain" id="PRO_5029499124" evidence="12">
    <location>
        <begin position="18"/>
        <end position="634"/>
    </location>
</feature>
<dbReference type="GO" id="GO:0000139">
    <property type="term" value="C:Golgi membrane"/>
    <property type="evidence" value="ECO:0007669"/>
    <property type="project" value="TreeGrafter"/>
</dbReference>
<keyword evidence="9 11" id="KW-0472">Membrane</keyword>
<keyword evidence="15" id="KW-1185">Reference proteome</keyword>
<dbReference type="GO" id="GO:0005789">
    <property type="term" value="C:endoplasmic reticulum membrane"/>
    <property type="evidence" value="ECO:0007669"/>
    <property type="project" value="TreeGrafter"/>
</dbReference>
<evidence type="ECO:0000256" key="5">
    <source>
        <dbReference type="ARBA" id="ARBA00022692"/>
    </source>
</evidence>
<evidence type="ECO:0000256" key="10">
    <source>
        <dbReference type="SAM" id="MobiDB-lite"/>
    </source>
</evidence>
<reference evidence="14 15" key="1">
    <citation type="submission" date="2020-06" db="EMBL/GenBank/DDBJ databases">
        <title>Transcriptomic and genomic resources for Thalictrum thalictroides and T. hernandezii: Facilitating candidate gene discovery in an emerging model plant lineage.</title>
        <authorList>
            <person name="Arias T."/>
            <person name="Riano-Pachon D.M."/>
            <person name="Di Stilio V.S."/>
        </authorList>
    </citation>
    <scope>NUCLEOTIDE SEQUENCE [LARGE SCALE GENOMIC DNA]</scope>
    <source>
        <strain evidence="15">cv. WT478/WT964</strain>
        <tissue evidence="14">Leaves</tissue>
    </source>
</reference>
<dbReference type="AlphaFoldDB" id="A0A7J6W778"/>
<dbReference type="PANTHER" id="PTHR21290:SF25">
    <property type="entry name" value="SPHINGOMYELIN SYNTHASE-RELATED PROTEIN 1"/>
    <property type="match status" value="1"/>
</dbReference>
<evidence type="ECO:0000256" key="12">
    <source>
        <dbReference type="SAM" id="SignalP"/>
    </source>
</evidence>
<evidence type="ECO:0000256" key="2">
    <source>
        <dbReference type="ARBA" id="ARBA00005441"/>
    </source>
</evidence>
<feature type="transmembrane region" description="Helical" evidence="11">
    <location>
        <begin position="63"/>
        <end position="79"/>
    </location>
</feature>
<keyword evidence="5 11" id="KW-0812">Transmembrane</keyword>
<evidence type="ECO:0000256" key="3">
    <source>
        <dbReference type="ARBA" id="ARBA00007160"/>
    </source>
</evidence>
<keyword evidence="6" id="KW-0746">Sphingolipid metabolism</keyword>
<accession>A0A7J6W778</accession>
<feature type="region of interest" description="Disordered" evidence="10">
    <location>
        <begin position="353"/>
        <end position="391"/>
    </location>
</feature>
<name>A0A7J6W778_THATH</name>
<evidence type="ECO:0000256" key="6">
    <source>
        <dbReference type="ARBA" id="ARBA00022919"/>
    </source>
</evidence>
<evidence type="ECO:0000256" key="9">
    <source>
        <dbReference type="ARBA" id="ARBA00023136"/>
    </source>
</evidence>
<dbReference type="PANTHER" id="PTHR21290">
    <property type="entry name" value="SPHINGOMYELIN SYNTHETASE"/>
    <property type="match status" value="1"/>
</dbReference>
<proteinExistence type="inferred from homology"/>
<dbReference type="EMBL" id="JABWDY010021104">
    <property type="protein sequence ID" value="KAF5192648.1"/>
    <property type="molecule type" value="Genomic_DNA"/>
</dbReference>
<evidence type="ECO:0000259" key="13">
    <source>
        <dbReference type="Pfam" id="PF14360"/>
    </source>
</evidence>
<evidence type="ECO:0000256" key="11">
    <source>
        <dbReference type="SAM" id="Phobius"/>
    </source>
</evidence>
<dbReference type="OrthoDB" id="422827at2759"/>
<dbReference type="InterPro" id="IPR045221">
    <property type="entry name" value="Sphingomyelin_synth-like"/>
</dbReference>
<dbReference type="GO" id="GO:0005886">
    <property type="term" value="C:plasma membrane"/>
    <property type="evidence" value="ECO:0007669"/>
    <property type="project" value="TreeGrafter"/>
</dbReference>
<feature type="transmembrane region" description="Helical" evidence="11">
    <location>
        <begin position="210"/>
        <end position="235"/>
    </location>
</feature>
<comment type="subcellular location">
    <subcellularLocation>
        <location evidence="1">Membrane</location>
        <topology evidence="1">Multi-pass membrane protein</topology>
    </subcellularLocation>
</comment>
<feature type="transmembrane region" description="Helical" evidence="11">
    <location>
        <begin position="326"/>
        <end position="347"/>
    </location>
</feature>
<keyword evidence="4" id="KW-0808">Transferase</keyword>
<dbReference type="Pfam" id="PF02496">
    <property type="entry name" value="ABA_WDS"/>
    <property type="match status" value="1"/>
</dbReference>
<feature type="compositionally biased region" description="Basic and acidic residues" evidence="10">
    <location>
        <begin position="609"/>
        <end position="625"/>
    </location>
</feature>
<feature type="signal peptide" evidence="12">
    <location>
        <begin position="1"/>
        <end position="17"/>
    </location>
</feature>
<comment type="similarity">
    <text evidence="2">Belongs to the sphingomyelin synthase family.</text>
</comment>
<comment type="similarity">
    <text evidence="3">Belongs to the abscisic acid and water stress-induced protein family.</text>
</comment>
<dbReference type="GO" id="GO:0047493">
    <property type="term" value="F:ceramide cholinephosphotransferase activity"/>
    <property type="evidence" value="ECO:0007669"/>
    <property type="project" value="TreeGrafter"/>
</dbReference>
<dbReference type="GO" id="GO:0046513">
    <property type="term" value="P:ceramide biosynthetic process"/>
    <property type="evidence" value="ECO:0007669"/>
    <property type="project" value="TreeGrafter"/>
</dbReference>
<feature type="domain" description="Sphingomyelin synthase-like" evidence="13">
    <location>
        <begin position="199"/>
        <end position="266"/>
    </location>
</feature>
<dbReference type="InterPro" id="IPR025749">
    <property type="entry name" value="Sphingomyelin_synth-like_dom"/>
</dbReference>
<feature type="compositionally biased region" description="Polar residues" evidence="10">
    <location>
        <begin position="372"/>
        <end position="382"/>
    </location>
</feature>
<evidence type="ECO:0000256" key="7">
    <source>
        <dbReference type="ARBA" id="ARBA00022989"/>
    </source>
</evidence>
<sequence>MLFTLLVECISVRFTTAVLGLNWHRDAPTLPDTGQWLLLAANEKLPSSVVEILRARIVGLEHYLILFMMLAFSVLFNSVKAPGFGLGARYMFTMAVGRILRTITFVSTILPSLRPWCASTRFDVPAYPHPWAQKYHMPYASDANAIRRVLQRDKAYADVGIYSDEYRPDWGSMSFLIDILRPTESESSWYSLLTASGGGCNDLVFSGHMFVAVLTAMAWTEAYGGWTSSLIWMLVLHSAQREVRERHHYSVDVVVAIYVGILLWRTTKFLWSSKDASVKRRLVKLEKIQGRLVQAAKDSDMDEIRYLLKEVDLGSQDTQESSQRSVIIFGGITLLSALTIVLLTLRWTSDGNTMSSEQHHHHFRHNQEENPSDQNKGYSDQQSNYNSGGNYGSGGVGGGGYGSNDGAYGSGGGYGKNNEGAFGSGGGVGGGYGKSNEGAYGSGGGVGGGYGSNDGAYGSGGGYGKSNDGAYGSGGVGGGYGSNDGAYGSGGGYGKSNDGAYGSSGGVGGQTNTYADDNVGYAKTTAYGNDNMGGVGYGQTTSEVAPDYRKEEKHYKHEERLGELGAATAGAFAMFEKHKAKEDTEHAHRHRIEEELAGAAAVGAGGFAFHEHHEKDDVKEKEKESHGKKHHHLF</sequence>
<keyword evidence="8" id="KW-0443">Lipid metabolism</keyword>
<evidence type="ECO:0000256" key="8">
    <source>
        <dbReference type="ARBA" id="ARBA00023098"/>
    </source>
</evidence>
<protein>
    <submittedName>
        <fullName evidence="14">Sphingomyelin synthetase family protein</fullName>
    </submittedName>
</protein>
<evidence type="ECO:0000256" key="4">
    <source>
        <dbReference type="ARBA" id="ARBA00022679"/>
    </source>
</evidence>
<gene>
    <name evidence="14" type="ORF">FRX31_017766</name>
</gene>
<evidence type="ECO:0000313" key="14">
    <source>
        <dbReference type="EMBL" id="KAF5192648.1"/>
    </source>
</evidence>
<dbReference type="GO" id="GO:0033188">
    <property type="term" value="F:sphingomyelin synthase activity"/>
    <property type="evidence" value="ECO:0007669"/>
    <property type="project" value="TreeGrafter"/>
</dbReference>
<evidence type="ECO:0000256" key="1">
    <source>
        <dbReference type="ARBA" id="ARBA00004141"/>
    </source>
</evidence>
<dbReference type="Proteomes" id="UP000554482">
    <property type="component" value="Unassembled WGS sequence"/>
</dbReference>